<name>A0ABR7HET0_9FIRM</name>
<feature type="transmembrane region" description="Helical" evidence="1">
    <location>
        <begin position="12"/>
        <end position="33"/>
    </location>
</feature>
<dbReference type="Proteomes" id="UP000634672">
    <property type="component" value="Unassembled WGS sequence"/>
</dbReference>
<comment type="caution">
    <text evidence="3">The sequence shown here is derived from an EMBL/GenBank/DDBJ whole genome shotgun (WGS) entry which is preliminary data.</text>
</comment>
<dbReference type="Pfam" id="PF13240">
    <property type="entry name" value="Zn_Ribbon_1"/>
    <property type="match status" value="1"/>
</dbReference>
<evidence type="ECO:0000313" key="3">
    <source>
        <dbReference type="EMBL" id="MBC5711674.1"/>
    </source>
</evidence>
<feature type="domain" description="Zinc-ribbon" evidence="2">
    <location>
        <begin position="68"/>
        <end position="88"/>
    </location>
</feature>
<keyword evidence="4" id="KW-1185">Reference proteome</keyword>
<dbReference type="RefSeq" id="WP_187024252.1">
    <property type="nucleotide sequence ID" value="NZ_JACOPB010000020.1"/>
</dbReference>
<gene>
    <name evidence="3" type="ORF">H8S75_27480</name>
</gene>
<organism evidence="3 4">
    <name type="scientific">Hungatella hominis</name>
    <dbReference type="NCBI Taxonomy" id="2763050"/>
    <lineage>
        <taxon>Bacteria</taxon>
        <taxon>Bacillati</taxon>
        <taxon>Bacillota</taxon>
        <taxon>Clostridia</taxon>
        <taxon>Lachnospirales</taxon>
        <taxon>Lachnospiraceae</taxon>
        <taxon>Hungatella</taxon>
    </lineage>
</organism>
<keyword evidence="1" id="KW-1133">Transmembrane helix</keyword>
<evidence type="ECO:0000256" key="1">
    <source>
        <dbReference type="SAM" id="Phobius"/>
    </source>
</evidence>
<protein>
    <submittedName>
        <fullName evidence="3">Zinc ribbon domain-containing protein</fullName>
    </submittedName>
</protein>
<proteinExistence type="predicted"/>
<evidence type="ECO:0000313" key="4">
    <source>
        <dbReference type="Proteomes" id="UP000634672"/>
    </source>
</evidence>
<accession>A0ABR7HET0</accession>
<dbReference type="EMBL" id="JACOPB010000020">
    <property type="protein sequence ID" value="MBC5711674.1"/>
    <property type="molecule type" value="Genomic_DNA"/>
</dbReference>
<reference evidence="3 4" key="1">
    <citation type="submission" date="2020-08" db="EMBL/GenBank/DDBJ databases">
        <title>Genome public.</title>
        <authorList>
            <person name="Liu C."/>
            <person name="Sun Q."/>
        </authorList>
    </citation>
    <scope>NUCLEOTIDE SEQUENCE [LARGE SCALE GENOMIC DNA]</scope>
    <source>
        <strain evidence="3 4">NSJ-66</strain>
    </source>
</reference>
<feature type="transmembrane region" description="Helical" evidence="1">
    <location>
        <begin position="39"/>
        <end position="56"/>
    </location>
</feature>
<keyword evidence="1" id="KW-0472">Membrane</keyword>
<evidence type="ECO:0000259" key="2">
    <source>
        <dbReference type="Pfam" id="PF13240"/>
    </source>
</evidence>
<dbReference type="InterPro" id="IPR026870">
    <property type="entry name" value="Zinc_ribbon_dom"/>
</dbReference>
<keyword evidence="1" id="KW-0812">Transmembrane</keyword>
<sequence length="131" mass="15130">MNKRNIDIIYEEAMHFGIFSLIWLPAMAGIWLWKGKKSLAILMLFVQIILQIKAISKMFLYYRPERSCPVCESIIPEGSNFCPSCGYILQKDLWGPDEAAEFDEPEAKEEGFYDPNADYKRIEEEVIKGIA</sequence>